<evidence type="ECO:0000313" key="1">
    <source>
        <dbReference type="EMBL" id="OXG06980.1"/>
    </source>
</evidence>
<gene>
    <name evidence="1" type="ORF">B0A64_09150</name>
</gene>
<dbReference type="OrthoDB" id="886885at2"/>
<reference evidence="1 2" key="1">
    <citation type="submission" date="2016-11" db="EMBL/GenBank/DDBJ databases">
        <title>Whole genomes of Flavobacteriaceae.</title>
        <authorList>
            <person name="Stine C."/>
            <person name="Li C."/>
            <person name="Tadesse D."/>
        </authorList>
    </citation>
    <scope>NUCLEOTIDE SEQUENCE [LARGE SCALE GENOMIC DNA]</scope>
    <source>
        <strain evidence="1 2">DSM 24704</strain>
    </source>
</reference>
<evidence type="ECO:0000313" key="2">
    <source>
        <dbReference type="Proteomes" id="UP000214684"/>
    </source>
</evidence>
<sequence length="174" mass="20880">MIPEFKPSLTFEFNNSKKIFENLLEEYSDFDKQPLKSRFAINCAINSWHLTDWTFQEFFINDIRFQDKVSVDKKGNDNFVQGIILYQQYLTKLCPELEYMRLITNGTKHCILKDKNRKEKTITKVGDFCSSDFSRHDFNVTRFIIEIDKEKNIDFEKTLLKTMEFWKEFIIAPK</sequence>
<dbReference type="Proteomes" id="UP000214684">
    <property type="component" value="Unassembled WGS sequence"/>
</dbReference>
<dbReference type="RefSeq" id="WP_089479207.1">
    <property type="nucleotide sequence ID" value="NZ_MUGS01000014.1"/>
</dbReference>
<comment type="caution">
    <text evidence="1">The sequence shown here is derived from an EMBL/GenBank/DDBJ whole genome shotgun (WGS) entry which is preliminary data.</text>
</comment>
<proteinExistence type="predicted"/>
<accession>A0A227PAP9</accession>
<dbReference type="AlphaFoldDB" id="A0A227PAP9"/>
<protein>
    <submittedName>
        <fullName evidence="1">Uncharacterized protein</fullName>
    </submittedName>
</protein>
<keyword evidence="2" id="KW-1185">Reference proteome</keyword>
<dbReference type="EMBL" id="MUGS01000014">
    <property type="protein sequence ID" value="OXG06980.1"/>
    <property type="molecule type" value="Genomic_DNA"/>
</dbReference>
<name>A0A227PAP9_9FLAO</name>
<organism evidence="1 2">
    <name type="scientific">Flavobacterium araucananum</name>
    <dbReference type="NCBI Taxonomy" id="946678"/>
    <lineage>
        <taxon>Bacteria</taxon>
        <taxon>Pseudomonadati</taxon>
        <taxon>Bacteroidota</taxon>
        <taxon>Flavobacteriia</taxon>
        <taxon>Flavobacteriales</taxon>
        <taxon>Flavobacteriaceae</taxon>
        <taxon>Flavobacterium</taxon>
    </lineage>
</organism>